<dbReference type="EMBL" id="QXML01000010">
    <property type="protein sequence ID" value="RIW13126.1"/>
    <property type="molecule type" value="Genomic_DNA"/>
</dbReference>
<name>A0A418PMV5_9BACT</name>
<proteinExistence type="predicted"/>
<keyword evidence="2" id="KW-1185">Reference proteome</keyword>
<evidence type="ECO:0000313" key="2">
    <source>
        <dbReference type="Proteomes" id="UP000283522"/>
    </source>
</evidence>
<comment type="caution">
    <text evidence="1">The sequence shown here is derived from an EMBL/GenBank/DDBJ whole genome shotgun (WGS) entry which is preliminary data.</text>
</comment>
<reference evidence="1 2" key="1">
    <citation type="submission" date="2018-09" db="EMBL/GenBank/DDBJ databases">
        <authorList>
            <person name="Wang X."/>
            <person name="Du Z."/>
        </authorList>
    </citation>
    <scope>NUCLEOTIDE SEQUENCE [LARGE SCALE GENOMIC DNA]</scope>
    <source>
        <strain evidence="1 2">N3</strain>
    </source>
</reference>
<organism evidence="1 2">
    <name type="scientific">Algoriphagus lacus</name>
    <dbReference type="NCBI Taxonomy" id="2056311"/>
    <lineage>
        <taxon>Bacteria</taxon>
        <taxon>Pseudomonadati</taxon>
        <taxon>Bacteroidota</taxon>
        <taxon>Cytophagia</taxon>
        <taxon>Cytophagales</taxon>
        <taxon>Cyclobacteriaceae</taxon>
        <taxon>Algoriphagus</taxon>
    </lineage>
</organism>
<dbReference type="Proteomes" id="UP000283522">
    <property type="component" value="Unassembled WGS sequence"/>
</dbReference>
<evidence type="ECO:0000313" key="1">
    <source>
        <dbReference type="EMBL" id="RIW13126.1"/>
    </source>
</evidence>
<dbReference type="RefSeq" id="WP_119479079.1">
    <property type="nucleotide sequence ID" value="NZ_QXML01000010.1"/>
</dbReference>
<sequence length="75" mass="9215">MKEAQRALLYVLLIDSFRGNPCPKKQKCLQDEIADTWYWKRLEIRIWWESHRIWKKPNRIRKLEDSILGKIAFEN</sequence>
<dbReference type="AlphaFoldDB" id="A0A418PMV5"/>
<gene>
    <name evidence="1" type="ORF">D0X99_17085</name>
</gene>
<protein>
    <submittedName>
        <fullName evidence="1">Uncharacterized protein</fullName>
    </submittedName>
</protein>
<accession>A0A418PMV5</accession>